<keyword evidence="2" id="KW-1185">Reference proteome</keyword>
<gene>
    <name evidence="1" type="ORF">J2S45_001504</name>
</gene>
<name>A0ABT9PJC7_9ACTO</name>
<dbReference type="NCBIfam" id="TIGR01725">
    <property type="entry name" value="phge_HK97_gp10"/>
    <property type="match status" value="1"/>
</dbReference>
<proteinExistence type="predicted"/>
<dbReference type="InterPro" id="IPR010064">
    <property type="entry name" value="HK97-gp10_tail"/>
</dbReference>
<protein>
    <submittedName>
        <fullName evidence="1">HK97 gp10 family phage protein</fullName>
    </submittedName>
</protein>
<evidence type="ECO:0000313" key="1">
    <source>
        <dbReference type="EMBL" id="MDP9832825.1"/>
    </source>
</evidence>
<reference evidence="1 2" key="1">
    <citation type="submission" date="2023-07" db="EMBL/GenBank/DDBJ databases">
        <title>Sequencing the genomes of 1000 actinobacteria strains.</title>
        <authorList>
            <person name="Klenk H.-P."/>
        </authorList>
    </citation>
    <scope>NUCLEOTIDE SEQUENCE [LARGE SCALE GENOMIC DNA]</scope>
    <source>
        <strain evidence="1 2">DSM 19515</strain>
    </source>
</reference>
<dbReference type="EMBL" id="JAUSQL010000001">
    <property type="protein sequence ID" value="MDP9832825.1"/>
    <property type="molecule type" value="Genomic_DNA"/>
</dbReference>
<sequence>MARASVKFPSAILDELDQLGGRLDDHAEAALKAGAAVVEPVMRTNLAASIRGENGTGQLLGALGITTVKTDRRGNHNIKVGFDEPRRDGTINAKIAAILEYGSSRQPARPFLATTRRATRARAVEAMKAVLTTRMGKGGGP</sequence>
<comment type="caution">
    <text evidence="1">The sequence shown here is derived from an EMBL/GenBank/DDBJ whole genome shotgun (WGS) entry which is preliminary data.</text>
</comment>
<organism evidence="1 2">
    <name type="scientific">Trueperella abortisuis</name>
    <dbReference type="NCBI Taxonomy" id="445930"/>
    <lineage>
        <taxon>Bacteria</taxon>
        <taxon>Bacillati</taxon>
        <taxon>Actinomycetota</taxon>
        <taxon>Actinomycetes</taxon>
        <taxon>Actinomycetales</taxon>
        <taxon>Actinomycetaceae</taxon>
        <taxon>Trueperella</taxon>
    </lineage>
</organism>
<dbReference type="Proteomes" id="UP001230145">
    <property type="component" value="Unassembled WGS sequence"/>
</dbReference>
<dbReference type="RefSeq" id="WP_278787601.1">
    <property type="nucleotide sequence ID" value="NZ_JAUSQL010000001.1"/>
</dbReference>
<evidence type="ECO:0000313" key="2">
    <source>
        <dbReference type="Proteomes" id="UP001230145"/>
    </source>
</evidence>
<accession>A0ABT9PJC7</accession>